<evidence type="ECO:0008006" key="4">
    <source>
        <dbReference type="Google" id="ProtNLM"/>
    </source>
</evidence>
<proteinExistence type="predicted"/>
<reference evidence="2 3" key="1">
    <citation type="journal article" date="2019" name="Nat. Ecol. Evol.">
        <title>Megaphylogeny resolves global patterns of mushroom evolution.</title>
        <authorList>
            <person name="Varga T."/>
            <person name="Krizsan K."/>
            <person name="Foldi C."/>
            <person name="Dima B."/>
            <person name="Sanchez-Garcia M."/>
            <person name="Sanchez-Ramirez S."/>
            <person name="Szollosi G.J."/>
            <person name="Szarkandi J.G."/>
            <person name="Papp V."/>
            <person name="Albert L."/>
            <person name="Andreopoulos W."/>
            <person name="Angelini C."/>
            <person name="Antonin V."/>
            <person name="Barry K.W."/>
            <person name="Bougher N.L."/>
            <person name="Buchanan P."/>
            <person name="Buyck B."/>
            <person name="Bense V."/>
            <person name="Catcheside P."/>
            <person name="Chovatia M."/>
            <person name="Cooper J."/>
            <person name="Damon W."/>
            <person name="Desjardin D."/>
            <person name="Finy P."/>
            <person name="Geml J."/>
            <person name="Haridas S."/>
            <person name="Hughes K."/>
            <person name="Justo A."/>
            <person name="Karasinski D."/>
            <person name="Kautmanova I."/>
            <person name="Kiss B."/>
            <person name="Kocsube S."/>
            <person name="Kotiranta H."/>
            <person name="LaButti K.M."/>
            <person name="Lechner B.E."/>
            <person name="Liimatainen K."/>
            <person name="Lipzen A."/>
            <person name="Lukacs Z."/>
            <person name="Mihaltcheva S."/>
            <person name="Morgado L.N."/>
            <person name="Niskanen T."/>
            <person name="Noordeloos M.E."/>
            <person name="Ohm R.A."/>
            <person name="Ortiz-Santana B."/>
            <person name="Ovrebo C."/>
            <person name="Racz N."/>
            <person name="Riley R."/>
            <person name="Savchenko A."/>
            <person name="Shiryaev A."/>
            <person name="Soop K."/>
            <person name="Spirin V."/>
            <person name="Szebenyi C."/>
            <person name="Tomsovsky M."/>
            <person name="Tulloss R.E."/>
            <person name="Uehling J."/>
            <person name="Grigoriev I.V."/>
            <person name="Vagvolgyi C."/>
            <person name="Papp T."/>
            <person name="Martin F.M."/>
            <person name="Miettinen O."/>
            <person name="Hibbett D.S."/>
            <person name="Nagy L.G."/>
        </authorList>
    </citation>
    <scope>NUCLEOTIDE SEQUENCE [LARGE SCALE GENOMIC DNA]</scope>
    <source>
        <strain evidence="2 3">CBS 962.96</strain>
    </source>
</reference>
<evidence type="ECO:0000256" key="1">
    <source>
        <dbReference type="SAM" id="MobiDB-lite"/>
    </source>
</evidence>
<dbReference type="Proteomes" id="UP000297245">
    <property type="component" value="Unassembled WGS sequence"/>
</dbReference>
<dbReference type="EMBL" id="ML179157">
    <property type="protein sequence ID" value="THU97364.1"/>
    <property type="molecule type" value="Genomic_DNA"/>
</dbReference>
<feature type="region of interest" description="Disordered" evidence="1">
    <location>
        <begin position="1"/>
        <end position="35"/>
    </location>
</feature>
<dbReference type="Gene3D" id="3.30.420.10">
    <property type="entry name" value="Ribonuclease H-like superfamily/Ribonuclease H"/>
    <property type="match status" value="1"/>
</dbReference>
<evidence type="ECO:0000313" key="2">
    <source>
        <dbReference type="EMBL" id="THU97364.1"/>
    </source>
</evidence>
<accession>A0A4S8M569</accession>
<name>A0A4S8M569_DENBC</name>
<sequence length="692" mass="79309">MLHYIPPAKPLDNYNSSSDTSESRESLVISTNNPATSHSTNRTVFWIGTRPESPIGAPTTSLHQFILNPLKWIVPNPPKKTKKHQESHQCVTVEEVEDEDDTSFLTQFISSGKLREAPTVDQAAEAVKDLLVLMRGESYANGHGYKDPKIDLFTRHRLEGMRAMLKFYTDQRSKTCGHWSASSLMAAVSLNRGSYCARVLRGLVRQYIRNRELLPLNPFGNWNESLLVDEALCMDINLYLQEIGNDITAQKLVQFLNRPEIMEKHGISRRISVWTARRYLKALGFRFTKPPKGQFADVHERDDVVHYRDKKYLPRWQELLERVQKWNSENQAENGPLCGRRVILWFHDESIFYAHDRRRNNWYHKDGPCKPYKKGDGHSLMVADFVSADFGWLRSPDGRSARRLFLPGKNRDGYFTAEDVQEQAANAIDLVQELWPDYDHIFIYDNAPTHLKRPETTPSALKMTKGPSENFFVEIPELNNNGKPIPGKKVKAQMGPGTLPDGTPQSFYYSDTHSDPKLCGKFKGMEQILKEQILKERGIPTEGKLAQCKNFKCAPPALDCCCRRILYNQPDFTEGKPILQSFCAQRGVEVVFLPKFHCELNPIEQCWGYSKRLYRFYPESSNQAVLEKNTLECLDAVPLDSIRRFFNRSAKFADAYAKGLNGRQAAWAARKYKGHRVLPEGILNELEKNSIT</sequence>
<protein>
    <recommendedName>
        <fullName evidence="4">Tc1-like transposase DDE domain-containing protein</fullName>
    </recommendedName>
</protein>
<keyword evidence="3" id="KW-1185">Reference proteome</keyword>
<dbReference type="InterPro" id="IPR036397">
    <property type="entry name" value="RNaseH_sf"/>
</dbReference>
<evidence type="ECO:0000313" key="3">
    <source>
        <dbReference type="Proteomes" id="UP000297245"/>
    </source>
</evidence>
<dbReference type="PANTHER" id="PTHR35871">
    <property type="entry name" value="EXPRESSED PROTEIN"/>
    <property type="match status" value="1"/>
</dbReference>
<organism evidence="2 3">
    <name type="scientific">Dendrothele bispora (strain CBS 962.96)</name>
    <dbReference type="NCBI Taxonomy" id="1314807"/>
    <lineage>
        <taxon>Eukaryota</taxon>
        <taxon>Fungi</taxon>
        <taxon>Dikarya</taxon>
        <taxon>Basidiomycota</taxon>
        <taxon>Agaricomycotina</taxon>
        <taxon>Agaricomycetes</taxon>
        <taxon>Agaricomycetidae</taxon>
        <taxon>Agaricales</taxon>
        <taxon>Agaricales incertae sedis</taxon>
        <taxon>Dendrothele</taxon>
    </lineage>
</organism>
<dbReference type="AlphaFoldDB" id="A0A4S8M569"/>
<dbReference type="OrthoDB" id="10044727at2759"/>
<gene>
    <name evidence="2" type="ORF">K435DRAFT_889270</name>
</gene>
<dbReference type="PANTHER" id="PTHR35871:SF1">
    <property type="entry name" value="CXC1-LIKE CYSTEINE CLUSTER ASSOCIATED WITH KDZ TRANSPOSASES DOMAIN-CONTAINING PROTEIN"/>
    <property type="match status" value="1"/>
</dbReference>
<dbReference type="GO" id="GO:0003676">
    <property type="term" value="F:nucleic acid binding"/>
    <property type="evidence" value="ECO:0007669"/>
    <property type="project" value="InterPro"/>
</dbReference>